<evidence type="ECO:0000313" key="3">
    <source>
        <dbReference type="Proteomes" id="UP000007305"/>
    </source>
</evidence>
<organism evidence="2 3">
    <name type="scientific">Zea mays</name>
    <name type="common">Maize</name>
    <dbReference type="NCBI Taxonomy" id="4577"/>
    <lineage>
        <taxon>Eukaryota</taxon>
        <taxon>Viridiplantae</taxon>
        <taxon>Streptophyta</taxon>
        <taxon>Embryophyta</taxon>
        <taxon>Tracheophyta</taxon>
        <taxon>Spermatophyta</taxon>
        <taxon>Magnoliopsida</taxon>
        <taxon>Liliopsida</taxon>
        <taxon>Poales</taxon>
        <taxon>Poaceae</taxon>
        <taxon>PACMAD clade</taxon>
        <taxon>Panicoideae</taxon>
        <taxon>Andropogonodae</taxon>
        <taxon>Andropogoneae</taxon>
        <taxon>Tripsacinae</taxon>
        <taxon>Zea</taxon>
    </lineage>
</organism>
<accession>A0A804PS50</accession>
<feature type="region of interest" description="Disordered" evidence="1">
    <location>
        <begin position="67"/>
        <end position="87"/>
    </location>
</feature>
<reference evidence="2" key="3">
    <citation type="submission" date="2021-05" db="UniProtKB">
        <authorList>
            <consortium name="EnsemblPlants"/>
        </authorList>
    </citation>
    <scope>IDENTIFICATION</scope>
    <source>
        <strain evidence="2">cv. B73</strain>
    </source>
</reference>
<sequence>MNNSLSLGKGGFGEVHKGTLPDKTEVAVKASNEVTQGEGAVPVAAARWGGVRVVPLAARRGVTSPYTVRSRQSLVGQPHRGRSPAAADIGRRLPTYIALAAAPCQFCVRRSSLAAREG</sequence>
<dbReference type="AlphaFoldDB" id="A0A804PS50"/>
<dbReference type="Gene3D" id="3.30.200.20">
    <property type="entry name" value="Phosphorylase Kinase, domain 1"/>
    <property type="match status" value="1"/>
</dbReference>
<reference evidence="3" key="1">
    <citation type="journal article" date="2009" name="Science">
        <title>The B73 maize genome: complexity, diversity, and dynamics.</title>
        <authorList>
            <person name="Schnable P.S."/>
            <person name="Ware D."/>
            <person name="Fulton R.S."/>
            <person name="Stein J.C."/>
            <person name="Wei F."/>
            <person name="Pasternak S."/>
            <person name="Liang C."/>
            <person name="Zhang J."/>
            <person name="Fulton L."/>
            <person name="Graves T.A."/>
            <person name="Minx P."/>
            <person name="Reily A.D."/>
            <person name="Courtney L."/>
            <person name="Kruchowski S.S."/>
            <person name="Tomlinson C."/>
            <person name="Strong C."/>
            <person name="Delehaunty K."/>
            <person name="Fronick C."/>
            <person name="Courtney B."/>
            <person name="Rock S.M."/>
            <person name="Belter E."/>
            <person name="Du F."/>
            <person name="Kim K."/>
            <person name="Abbott R.M."/>
            <person name="Cotton M."/>
            <person name="Levy A."/>
            <person name="Marchetto P."/>
            <person name="Ochoa K."/>
            <person name="Jackson S.M."/>
            <person name="Gillam B."/>
            <person name="Chen W."/>
            <person name="Yan L."/>
            <person name="Higginbotham J."/>
            <person name="Cardenas M."/>
            <person name="Waligorski J."/>
            <person name="Applebaum E."/>
            <person name="Phelps L."/>
            <person name="Falcone J."/>
            <person name="Kanchi K."/>
            <person name="Thane T."/>
            <person name="Scimone A."/>
            <person name="Thane N."/>
            <person name="Henke J."/>
            <person name="Wang T."/>
            <person name="Ruppert J."/>
            <person name="Shah N."/>
            <person name="Rotter K."/>
            <person name="Hodges J."/>
            <person name="Ingenthron E."/>
            <person name="Cordes M."/>
            <person name="Kohlberg S."/>
            <person name="Sgro J."/>
            <person name="Delgado B."/>
            <person name="Mead K."/>
            <person name="Chinwalla A."/>
            <person name="Leonard S."/>
            <person name="Crouse K."/>
            <person name="Collura K."/>
            <person name="Kudrna D."/>
            <person name="Currie J."/>
            <person name="He R."/>
            <person name="Angelova A."/>
            <person name="Rajasekar S."/>
            <person name="Mueller T."/>
            <person name="Lomeli R."/>
            <person name="Scara G."/>
            <person name="Ko A."/>
            <person name="Delaney K."/>
            <person name="Wissotski M."/>
            <person name="Lopez G."/>
            <person name="Campos D."/>
            <person name="Braidotti M."/>
            <person name="Ashley E."/>
            <person name="Golser W."/>
            <person name="Kim H."/>
            <person name="Lee S."/>
            <person name="Lin J."/>
            <person name="Dujmic Z."/>
            <person name="Kim W."/>
            <person name="Talag J."/>
            <person name="Zuccolo A."/>
            <person name="Fan C."/>
            <person name="Sebastian A."/>
            <person name="Kramer M."/>
            <person name="Spiegel L."/>
            <person name="Nascimento L."/>
            <person name="Zutavern T."/>
            <person name="Miller B."/>
            <person name="Ambroise C."/>
            <person name="Muller S."/>
            <person name="Spooner W."/>
            <person name="Narechania A."/>
            <person name="Ren L."/>
            <person name="Wei S."/>
            <person name="Kumari S."/>
            <person name="Faga B."/>
            <person name="Levy M.J."/>
            <person name="McMahan L."/>
            <person name="Van Buren P."/>
            <person name="Vaughn M.W."/>
            <person name="Ying K."/>
            <person name="Yeh C.-T."/>
            <person name="Emrich S.J."/>
            <person name="Jia Y."/>
            <person name="Kalyanaraman A."/>
            <person name="Hsia A.-P."/>
            <person name="Barbazuk W.B."/>
            <person name="Baucom R.S."/>
            <person name="Brutnell T.P."/>
            <person name="Carpita N.C."/>
            <person name="Chaparro C."/>
            <person name="Chia J.-M."/>
            <person name="Deragon J.-M."/>
            <person name="Estill J.C."/>
            <person name="Fu Y."/>
            <person name="Jeddeloh J.A."/>
            <person name="Han Y."/>
            <person name="Lee H."/>
            <person name="Li P."/>
            <person name="Lisch D.R."/>
            <person name="Liu S."/>
            <person name="Liu Z."/>
            <person name="Nagel D.H."/>
            <person name="McCann M.C."/>
            <person name="SanMiguel P."/>
            <person name="Myers A.M."/>
            <person name="Nettleton D."/>
            <person name="Nguyen J."/>
            <person name="Penning B.W."/>
            <person name="Ponnala L."/>
            <person name="Schneider K.L."/>
            <person name="Schwartz D.C."/>
            <person name="Sharma A."/>
            <person name="Soderlund C."/>
            <person name="Springer N.M."/>
            <person name="Sun Q."/>
            <person name="Wang H."/>
            <person name="Waterman M."/>
            <person name="Westerman R."/>
            <person name="Wolfgruber T.K."/>
            <person name="Yang L."/>
            <person name="Yu Y."/>
            <person name="Zhang L."/>
            <person name="Zhou S."/>
            <person name="Zhu Q."/>
            <person name="Bennetzen J.L."/>
            <person name="Dawe R.K."/>
            <person name="Jiang J."/>
            <person name="Jiang N."/>
            <person name="Presting G.G."/>
            <person name="Wessler S.R."/>
            <person name="Aluru S."/>
            <person name="Martienssen R.A."/>
            <person name="Clifton S.W."/>
            <person name="McCombie W.R."/>
            <person name="Wing R.A."/>
            <person name="Wilson R.K."/>
        </authorList>
    </citation>
    <scope>NUCLEOTIDE SEQUENCE [LARGE SCALE GENOMIC DNA]</scope>
    <source>
        <strain evidence="3">cv. B73</strain>
    </source>
</reference>
<reference evidence="2" key="2">
    <citation type="submission" date="2019-07" db="EMBL/GenBank/DDBJ databases">
        <authorList>
            <person name="Seetharam A."/>
            <person name="Woodhouse M."/>
            <person name="Cannon E."/>
        </authorList>
    </citation>
    <scope>NUCLEOTIDE SEQUENCE [LARGE SCALE GENOMIC DNA]</scope>
    <source>
        <strain evidence="2">cv. B73</strain>
    </source>
</reference>
<keyword evidence="3" id="KW-1185">Reference proteome</keyword>
<dbReference type="Gramene" id="Zm00001eb264850_T001">
    <property type="protein sequence ID" value="Zm00001eb264850_P001"/>
    <property type="gene ID" value="Zm00001eb264850"/>
</dbReference>
<dbReference type="InParanoid" id="A0A804PS50"/>
<evidence type="ECO:0008006" key="4">
    <source>
        <dbReference type="Google" id="ProtNLM"/>
    </source>
</evidence>
<dbReference type="Proteomes" id="UP000007305">
    <property type="component" value="Chromosome 6"/>
</dbReference>
<evidence type="ECO:0000256" key="1">
    <source>
        <dbReference type="SAM" id="MobiDB-lite"/>
    </source>
</evidence>
<dbReference type="SUPFAM" id="SSF56112">
    <property type="entry name" value="Protein kinase-like (PK-like)"/>
    <property type="match status" value="1"/>
</dbReference>
<dbReference type="InterPro" id="IPR011009">
    <property type="entry name" value="Kinase-like_dom_sf"/>
</dbReference>
<protein>
    <recommendedName>
        <fullName evidence="4">Protein kinase domain-containing protein</fullName>
    </recommendedName>
</protein>
<name>A0A804PS50_MAIZE</name>
<dbReference type="EnsemblPlants" id="Zm00001eb264850_T001">
    <property type="protein sequence ID" value="Zm00001eb264850_P001"/>
    <property type="gene ID" value="Zm00001eb264850"/>
</dbReference>
<evidence type="ECO:0000313" key="2">
    <source>
        <dbReference type="EnsemblPlants" id="Zm00001eb264850_P001"/>
    </source>
</evidence>
<proteinExistence type="predicted"/>